<organism evidence="1">
    <name type="scientific">Hungatella hathewayi</name>
    <dbReference type="NCBI Taxonomy" id="154046"/>
    <lineage>
        <taxon>Bacteria</taxon>
        <taxon>Bacillati</taxon>
        <taxon>Bacillota</taxon>
        <taxon>Clostridia</taxon>
        <taxon>Lachnospirales</taxon>
        <taxon>Lachnospiraceae</taxon>
        <taxon>Hungatella</taxon>
    </lineage>
</organism>
<dbReference type="SUPFAM" id="SSF116842">
    <property type="entry name" value="XseB-like"/>
    <property type="match status" value="1"/>
</dbReference>
<accession>A0A6N2Y9J0</accession>
<dbReference type="GO" id="GO:0008855">
    <property type="term" value="F:exodeoxyribonuclease VII activity"/>
    <property type="evidence" value="ECO:0007669"/>
    <property type="project" value="InterPro"/>
</dbReference>
<dbReference type="EMBL" id="CACRUH010000005">
    <property type="protein sequence ID" value="VYT63365.1"/>
    <property type="molecule type" value="Genomic_DNA"/>
</dbReference>
<dbReference type="GO" id="GO:0006308">
    <property type="term" value="P:DNA catabolic process"/>
    <property type="evidence" value="ECO:0007669"/>
    <property type="project" value="InterPro"/>
</dbReference>
<protein>
    <submittedName>
        <fullName evidence="1">Uncharacterized protein</fullName>
    </submittedName>
</protein>
<evidence type="ECO:0000313" key="1">
    <source>
        <dbReference type="EMBL" id="VYT63365.1"/>
    </source>
</evidence>
<proteinExistence type="predicted"/>
<dbReference type="GO" id="GO:0009318">
    <property type="term" value="C:exodeoxyribonuclease VII complex"/>
    <property type="evidence" value="ECO:0007669"/>
    <property type="project" value="InterPro"/>
</dbReference>
<gene>
    <name evidence="1" type="ORF">CHLFYP18_05183</name>
</gene>
<name>A0A6N2Y9J0_9FIRM</name>
<dbReference type="RefSeq" id="WP_156832138.1">
    <property type="nucleotide sequence ID" value="NZ_CACRUH010000005.1"/>
</dbReference>
<dbReference type="InterPro" id="IPR037004">
    <property type="entry name" value="Exonuc_VII_ssu_sf"/>
</dbReference>
<dbReference type="AlphaFoldDB" id="A0A6N2Y9J0"/>
<reference evidence="1" key="1">
    <citation type="submission" date="2019-11" db="EMBL/GenBank/DDBJ databases">
        <authorList>
            <person name="Feng L."/>
        </authorList>
    </citation>
    <scope>NUCLEOTIDE SEQUENCE</scope>
    <source>
        <strain evidence="1">ChathewayiLFYP18</strain>
    </source>
</reference>
<sequence>MKNFERAIENMQERAEEIEIGDVELQDLIDDYRLAIECLKIVRGLRDLIA</sequence>